<dbReference type="Ensembl" id="ENSCLMT00005048453.1">
    <property type="protein sequence ID" value="ENSCLMP00005046838.1"/>
    <property type="gene ID" value="ENSCLMG00005021516.1"/>
</dbReference>
<dbReference type="InterPro" id="IPR037436">
    <property type="entry name" value="SNX14_PX"/>
</dbReference>
<proteinExistence type="predicted"/>
<accession>A0A8C3ARV4</accession>
<dbReference type="SMART" id="SM00312">
    <property type="entry name" value="PX"/>
    <property type="match status" value="1"/>
</dbReference>
<keyword evidence="3" id="KW-1185">Reference proteome</keyword>
<dbReference type="GeneTree" id="ENSGT00950000182856"/>
<dbReference type="PANTHER" id="PTHR22775:SF44">
    <property type="entry name" value="SORTING NEXIN-14"/>
    <property type="match status" value="1"/>
</dbReference>
<dbReference type="Proteomes" id="UP000694565">
    <property type="component" value="Unplaced"/>
</dbReference>
<protein>
    <submittedName>
        <fullName evidence="2">Sorting nexin 14</fullName>
    </submittedName>
</protein>
<dbReference type="PANTHER" id="PTHR22775">
    <property type="entry name" value="SORTING NEXIN"/>
    <property type="match status" value="1"/>
</dbReference>
<reference evidence="2" key="1">
    <citation type="submission" date="2025-08" db="UniProtKB">
        <authorList>
            <consortium name="Ensembl"/>
        </authorList>
    </citation>
    <scope>IDENTIFICATION</scope>
</reference>
<dbReference type="FunFam" id="3.30.1520.10:FF:000007">
    <property type="entry name" value="sorting nexin-14 isoform X1"/>
    <property type="match status" value="1"/>
</dbReference>
<name>A0A8C3ARV4_CYCLU</name>
<dbReference type="Pfam" id="PF08628">
    <property type="entry name" value="Nexin_C"/>
    <property type="match status" value="1"/>
</dbReference>
<dbReference type="CDD" id="cd06877">
    <property type="entry name" value="PX_SNX14"/>
    <property type="match status" value="1"/>
</dbReference>
<dbReference type="GO" id="GO:0035091">
    <property type="term" value="F:phosphatidylinositol binding"/>
    <property type="evidence" value="ECO:0007669"/>
    <property type="project" value="InterPro"/>
</dbReference>
<sequence length="453" mass="52624">LRLLNTSKRGESFGISRIGSKIKGVFKSTTMEGAMLPSYGPVEGEDDMVEEAIMVLEDDSPVEAASTPSTPRNLSAWNITIPYIDFYDDDVKRERIPVFCIDVERNDRKAVGHETEHWSVYRRYLEFYVFESKLTEFHGSFPDAQLPSKRIIGPKNYEFLTSKREEFQEYLQKLLQHPELSNSQLLADFLSPYSMESQFLDKMLPDVNLGKIIKSVPSKLIKEKGQHLEPFIQSFFNSCESPKPKPSRPELTILSPTSENDKKLFNDLFKNNANRSEMTEKRHNQNYFMEMITVEGLYDYLMFLARVVFHVPDWLHHLLMAGRILFKNTLEAYTDHYLQHKLNKVVQEHRLVSLITLLRDTVFCESSLARSPQDKQRRAKKTFEEMKTYIPDILGKCIGEESKYEGVRLLFDGLQQPVLNKQLTYVLLDIAIQELFPELNKVQKEAAVMPPWM</sequence>
<feature type="domain" description="PX" evidence="1">
    <location>
        <begin position="77"/>
        <end position="197"/>
    </location>
</feature>
<dbReference type="GO" id="GO:0005770">
    <property type="term" value="C:late endosome"/>
    <property type="evidence" value="ECO:0007669"/>
    <property type="project" value="TreeGrafter"/>
</dbReference>
<organism evidence="2 3">
    <name type="scientific">Cyclopterus lumpus</name>
    <name type="common">Lumpsucker</name>
    <dbReference type="NCBI Taxonomy" id="8103"/>
    <lineage>
        <taxon>Eukaryota</taxon>
        <taxon>Metazoa</taxon>
        <taxon>Chordata</taxon>
        <taxon>Craniata</taxon>
        <taxon>Vertebrata</taxon>
        <taxon>Euteleostomi</taxon>
        <taxon>Actinopterygii</taxon>
        <taxon>Neopterygii</taxon>
        <taxon>Teleostei</taxon>
        <taxon>Neoteleostei</taxon>
        <taxon>Acanthomorphata</taxon>
        <taxon>Eupercaria</taxon>
        <taxon>Perciformes</taxon>
        <taxon>Cottioidei</taxon>
        <taxon>Cottales</taxon>
        <taxon>Cyclopteridae</taxon>
        <taxon>Cyclopterus</taxon>
    </lineage>
</organism>
<dbReference type="SUPFAM" id="SSF64268">
    <property type="entry name" value="PX domain"/>
    <property type="match status" value="1"/>
</dbReference>
<dbReference type="PROSITE" id="PS50195">
    <property type="entry name" value="PX"/>
    <property type="match status" value="1"/>
</dbReference>
<dbReference type="GO" id="GO:0097352">
    <property type="term" value="P:autophagosome maturation"/>
    <property type="evidence" value="ECO:0007669"/>
    <property type="project" value="TreeGrafter"/>
</dbReference>
<evidence type="ECO:0000259" key="1">
    <source>
        <dbReference type="PROSITE" id="PS50195"/>
    </source>
</evidence>
<dbReference type="Pfam" id="PF00787">
    <property type="entry name" value="PX"/>
    <property type="match status" value="1"/>
</dbReference>
<dbReference type="InterPro" id="IPR001683">
    <property type="entry name" value="PX_dom"/>
</dbReference>
<dbReference type="InterPro" id="IPR013937">
    <property type="entry name" value="Sorting_nexin_C"/>
</dbReference>
<reference evidence="2" key="2">
    <citation type="submission" date="2025-09" db="UniProtKB">
        <authorList>
            <consortium name="Ensembl"/>
        </authorList>
    </citation>
    <scope>IDENTIFICATION</scope>
</reference>
<dbReference type="AlphaFoldDB" id="A0A8C3ARV4"/>
<dbReference type="InterPro" id="IPR036871">
    <property type="entry name" value="PX_dom_sf"/>
</dbReference>
<evidence type="ECO:0000313" key="3">
    <source>
        <dbReference type="Proteomes" id="UP000694565"/>
    </source>
</evidence>
<evidence type="ECO:0000313" key="2">
    <source>
        <dbReference type="Ensembl" id="ENSCLMP00005046838.1"/>
    </source>
</evidence>
<dbReference type="Gene3D" id="3.30.1520.10">
    <property type="entry name" value="Phox-like domain"/>
    <property type="match status" value="1"/>
</dbReference>